<name>A0AAW7QYJ7_9GAMM</name>
<evidence type="ECO:0000256" key="1">
    <source>
        <dbReference type="SAM" id="SignalP"/>
    </source>
</evidence>
<protein>
    <submittedName>
        <fullName evidence="2">Uncharacterized protein</fullName>
    </submittedName>
</protein>
<sequence>MLISNCFSKFSSVAAAALLLFSVPASQADPLTLDINHRANTIETSVELTQLVSFDLKIKFDNAVGLSAENFTVDAQLLSVTDPSLVSRLPDNLLTALPTAFPVQISITPDPNKGFSFSGAYEIEIYTKSLHYTEGSPLRLFHSHANGTFEDMTTMTGAGSMRVRGNGGQFSDFVILADLRSKSSVIATKFARMQNFVSAQQSNLDYSALNALATALNAIETALNANQTGQALAETQQLINLLEADDGTLFPNVWRSAGDLVNVQGRMLGMATTLRYSLRTL</sequence>
<accession>A0AAW7QYJ7</accession>
<dbReference type="EMBL" id="JAGGJC010000004">
    <property type="protein sequence ID" value="MDN7130059.1"/>
    <property type="molecule type" value="Genomic_DNA"/>
</dbReference>
<keyword evidence="4" id="KW-1185">Reference proteome</keyword>
<evidence type="ECO:0000313" key="4">
    <source>
        <dbReference type="Proteomes" id="UP001169491"/>
    </source>
</evidence>
<dbReference type="AlphaFoldDB" id="A0AAW7QYJ7"/>
<gene>
    <name evidence="2" type="ORF">J6I90_10445</name>
    <name evidence="3" type="ORF">J6I92_09265</name>
</gene>
<dbReference type="Pfam" id="PF20396">
    <property type="entry name" value="DUF6689"/>
    <property type="match status" value="1"/>
</dbReference>
<evidence type="ECO:0000313" key="3">
    <source>
        <dbReference type="EMBL" id="MDN7130059.1"/>
    </source>
</evidence>
<feature type="signal peptide" evidence="1">
    <location>
        <begin position="1"/>
        <end position="28"/>
    </location>
</feature>
<reference evidence="4 5" key="1">
    <citation type="submission" date="2021-03" db="EMBL/GenBank/DDBJ databases">
        <title>Pseudidiomarina terrestris, a new bacterium isolated from saline soil.</title>
        <authorList>
            <person name="Galisteo C."/>
            <person name="De La Haba R."/>
            <person name="Sanchez-Porro C."/>
            <person name="Ventosa A."/>
        </authorList>
    </citation>
    <scope>NUCLEOTIDE SEQUENCE [LARGE SCALE GENOMIC DNA]</scope>
    <source>
        <strain evidence="2 5">1APP75-32.1</strain>
        <strain evidence="4">1APR75-15</strain>
        <strain evidence="3">1ASR75-15</strain>
    </source>
</reference>
<comment type="caution">
    <text evidence="2">The sequence shown here is derived from an EMBL/GenBank/DDBJ whole genome shotgun (WGS) entry which is preliminary data.</text>
</comment>
<dbReference type="Proteomes" id="UP001169491">
    <property type="component" value="Unassembled WGS sequence"/>
</dbReference>
<proteinExistence type="predicted"/>
<dbReference type="InterPro" id="IPR046511">
    <property type="entry name" value="DUF6689"/>
</dbReference>
<feature type="chain" id="PRO_5043723268" evidence="1">
    <location>
        <begin position="29"/>
        <end position="281"/>
    </location>
</feature>
<dbReference type="Proteomes" id="UP001169492">
    <property type="component" value="Unassembled WGS sequence"/>
</dbReference>
<dbReference type="EMBL" id="JAGGJB010000006">
    <property type="protein sequence ID" value="MDN7125300.1"/>
    <property type="molecule type" value="Genomic_DNA"/>
</dbReference>
<organism evidence="2 5">
    <name type="scientific">Pseudidiomarina terrestris</name>
    <dbReference type="NCBI Taxonomy" id="2820060"/>
    <lineage>
        <taxon>Bacteria</taxon>
        <taxon>Pseudomonadati</taxon>
        <taxon>Pseudomonadota</taxon>
        <taxon>Gammaproteobacteria</taxon>
        <taxon>Alteromonadales</taxon>
        <taxon>Idiomarinaceae</taxon>
        <taxon>Pseudidiomarina</taxon>
    </lineage>
</organism>
<evidence type="ECO:0000313" key="5">
    <source>
        <dbReference type="Proteomes" id="UP001169492"/>
    </source>
</evidence>
<keyword evidence="1" id="KW-0732">Signal</keyword>
<dbReference type="RefSeq" id="WP_301720830.1">
    <property type="nucleotide sequence ID" value="NZ_JAGGJB010000006.1"/>
</dbReference>
<evidence type="ECO:0000313" key="2">
    <source>
        <dbReference type="EMBL" id="MDN7125300.1"/>
    </source>
</evidence>